<feature type="region of interest" description="Disordered" evidence="1">
    <location>
        <begin position="91"/>
        <end position="113"/>
    </location>
</feature>
<name>A0A815SVR6_ADIRI</name>
<evidence type="ECO:0000256" key="1">
    <source>
        <dbReference type="SAM" id="MobiDB-lite"/>
    </source>
</evidence>
<dbReference type="Proteomes" id="UP000663852">
    <property type="component" value="Unassembled WGS sequence"/>
</dbReference>
<dbReference type="AlphaFoldDB" id="A0A815SVR6"/>
<organism evidence="2 4">
    <name type="scientific">Adineta ricciae</name>
    <name type="common">Rotifer</name>
    <dbReference type="NCBI Taxonomy" id="249248"/>
    <lineage>
        <taxon>Eukaryota</taxon>
        <taxon>Metazoa</taxon>
        <taxon>Spiralia</taxon>
        <taxon>Gnathifera</taxon>
        <taxon>Rotifera</taxon>
        <taxon>Eurotatoria</taxon>
        <taxon>Bdelloidea</taxon>
        <taxon>Adinetida</taxon>
        <taxon>Adinetidae</taxon>
        <taxon>Adineta</taxon>
    </lineage>
</organism>
<protein>
    <submittedName>
        <fullName evidence="2">Uncharacterized protein</fullName>
    </submittedName>
</protein>
<dbReference type="EMBL" id="CAJNOR010004340">
    <property type="protein sequence ID" value="CAF1494887.1"/>
    <property type="molecule type" value="Genomic_DNA"/>
</dbReference>
<accession>A0A815SVR6</accession>
<evidence type="ECO:0000313" key="4">
    <source>
        <dbReference type="Proteomes" id="UP000663828"/>
    </source>
</evidence>
<comment type="caution">
    <text evidence="2">The sequence shown here is derived from an EMBL/GenBank/DDBJ whole genome shotgun (WGS) entry which is preliminary data.</text>
</comment>
<feature type="compositionally biased region" description="Basic and acidic residues" evidence="1">
    <location>
        <begin position="97"/>
        <end position="113"/>
    </location>
</feature>
<keyword evidence="4" id="KW-1185">Reference proteome</keyword>
<reference evidence="2" key="1">
    <citation type="submission" date="2021-02" db="EMBL/GenBank/DDBJ databases">
        <authorList>
            <person name="Nowell W R."/>
        </authorList>
    </citation>
    <scope>NUCLEOTIDE SEQUENCE</scope>
</reference>
<evidence type="ECO:0000313" key="2">
    <source>
        <dbReference type="EMBL" id="CAF1494887.1"/>
    </source>
</evidence>
<gene>
    <name evidence="3" type="ORF">EDS130_LOCUS44743</name>
    <name evidence="2" type="ORF">XAT740_LOCUS39305</name>
</gene>
<sequence length="113" mass="13376">METCQFTYNRRVTYLPLTTLGIERPWEDMRKEFGYKGNGVPGATYYKTISKDGPEGFAVVNENIVYYYEYDDWHRYNTARDIRYGTIDLTDANPTRAKTDEEDKDYFDRVHTA</sequence>
<evidence type="ECO:0000313" key="3">
    <source>
        <dbReference type="EMBL" id="CAF1533231.1"/>
    </source>
</evidence>
<dbReference type="Proteomes" id="UP000663828">
    <property type="component" value="Unassembled WGS sequence"/>
</dbReference>
<dbReference type="EMBL" id="CAJNOJ010000914">
    <property type="protein sequence ID" value="CAF1533231.1"/>
    <property type="molecule type" value="Genomic_DNA"/>
</dbReference>
<proteinExistence type="predicted"/>